<organism evidence="9 10">
    <name type="scientific">Mycobacterium kansasii</name>
    <dbReference type="NCBI Taxonomy" id="1768"/>
    <lineage>
        <taxon>Bacteria</taxon>
        <taxon>Bacillati</taxon>
        <taxon>Actinomycetota</taxon>
        <taxon>Actinomycetes</taxon>
        <taxon>Mycobacteriales</taxon>
        <taxon>Mycobacteriaceae</taxon>
        <taxon>Mycobacterium</taxon>
    </lineage>
</organism>
<feature type="transmembrane region" description="Helical" evidence="7">
    <location>
        <begin position="315"/>
        <end position="335"/>
    </location>
</feature>
<dbReference type="EMBL" id="MVBN01000001">
    <property type="protein sequence ID" value="OOK84652.1"/>
    <property type="molecule type" value="Genomic_DNA"/>
</dbReference>
<dbReference type="Pfam" id="PF19053">
    <property type="entry name" value="EccD"/>
    <property type="match status" value="1"/>
</dbReference>
<proteinExistence type="inferred from homology"/>
<evidence type="ECO:0000256" key="6">
    <source>
        <dbReference type="ARBA" id="ARBA00023136"/>
    </source>
</evidence>
<dbReference type="AlphaFoldDB" id="A0A1V3Y001"/>
<dbReference type="InterPro" id="IPR006707">
    <property type="entry name" value="T7SS_EccD"/>
</dbReference>
<protein>
    <submittedName>
        <fullName evidence="9">Type VII secretion integral membrane protein EccD</fullName>
    </submittedName>
</protein>
<accession>A0A1V3Y001</accession>
<evidence type="ECO:0000313" key="9">
    <source>
        <dbReference type="EMBL" id="OOK84652.1"/>
    </source>
</evidence>
<dbReference type="GO" id="GO:0005886">
    <property type="term" value="C:plasma membrane"/>
    <property type="evidence" value="ECO:0007669"/>
    <property type="project" value="UniProtKB-SubCell"/>
</dbReference>
<feature type="transmembrane region" description="Helical" evidence="7">
    <location>
        <begin position="228"/>
        <end position="250"/>
    </location>
</feature>
<dbReference type="Gene3D" id="3.10.20.90">
    <property type="entry name" value="Phosphatidylinositol 3-kinase Catalytic Subunit, Chain A, domain 1"/>
    <property type="match status" value="1"/>
</dbReference>
<feature type="transmembrane region" description="Helical" evidence="7">
    <location>
        <begin position="176"/>
        <end position="197"/>
    </location>
</feature>
<evidence type="ECO:0000313" key="10">
    <source>
        <dbReference type="Proteomes" id="UP000188532"/>
    </source>
</evidence>
<keyword evidence="3" id="KW-1003">Cell membrane</keyword>
<evidence type="ECO:0000256" key="1">
    <source>
        <dbReference type="ARBA" id="ARBA00004651"/>
    </source>
</evidence>
<dbReference type="GeneID" id="29701973"/>
<dbReference type="Pfam" id="PF08817">
    <property type="entry name" value="YukD"/>
    <property type="match status" value="1"/>
</dbReference>
<sequence>MSAADPGLRRVAVHAGTTVVDLSLPAALPVAALIPPIIDILGDRIPRDTATGYHLCTPGGDRLASATTLAESDIRDGAVLVLSRSVPEPPVQRHDDLAEAVSAVLGSAAHRPCRRAARLTGSMAAGVVTGAGSGVLILDALRAGVQHGATAGVAAAAGVIALLLAGIAHRIHRDPIAALTLSVIATVFVAVAGLLAVPGAPGMPHAMLAATGAAVAATLAIRVTGCGVVTLTAVAGCATVIAVAALAGVLSAAPRYVIASSTALASLGLLEVCGRMSIALAGLSPRLPPAPDHDDGDELPPAEVLATKSMRADNWLTSLLATFSGCAAIGVLVAALTTQRAVPLAATTAALLLLRARAHRHRTRWLLLVISGIVTGTTAFLIAAANWMQHGVWVAALTAILAAAAMFPGFVAPAISLSPVARRGVEALELAAWVAVAPLVCWTCGVFGAVRGLELI</sequence>
<comment type="caution">
    <text evidence="9">The sequence shown here is derived from an EMBL/GenBank/DDBJ whole genome shotgun (WGS) entry which is preliminary data.</text>
</comment>
<evidence type="ECO:0000256" key="7">
    <source>
        <dbReference type="SAM" id="Phobius"/>
    </source>
</evidence>
<comment type="similarity">
    <text evidence="2">Belongs to the EccD/Snm4 family.</text>
</comment>
<name>A0A1V3Y001_MYCKA</name>
<feature type="domain" description="EccD-like transmembrane" evidence="8">
    <location>
        <begin position="118"/>
        <end position="453"/>
    </location>
</feature>
<keyword evidence="5 7" id="KW-1133">Transmembrane helix</keyword>
<feature type="transmembrane region" description="Helical" evidence="7">
    <location>
        <begin position="365"/>
        <end position="387"/>
    </location>
</feature>
<dbReference type="STRING" id="1768.B1T50_20115"/>
<dbReference type="RefSeq" id="WP_023371090.1">
    <property type="nucleotide sequence ID" value="NZ_BLYZ01000003.1"/>
</dbReference>
<feature type="transmembrane region" description="Helical" evidence="7">
    <location>
        <begin position="430"/>
        <end position="450"/>
    </location>
</feature>
<dbReference type="NCBIfam" id="TIGR03920">
    <property type="entry name" value="T7SS_EccD"/>
    <property type="match status" value="1"/>
</dbReference>
<evidence type="ECO:0000256" key="3">
    <source>
        <dbReference type="ARBA" id="ARBA00022475"/>
    </source>
</evidence>
<feature type="transmembrane region" description="Helical" evidence="7">
    <location>
        <begin position="256"/>
        <end position="274"/>
    </location>
</feature>
<feature type="transmembrane region" description="Helical" evidence="7">
    <location>
        <begin position="144"/>
        <end position="164"/>
    </location>
</feature>
<keyword evidence="4 7" id="KW-0812">Transmembrane</keyword>
<evidence type="ECO:0000256" key="2">
    <source>
        <dbReference type="ARBA" id="ARBA00006162"/>
    </source>
</evidence>
<feature type="transmembrane region" description="Helical" evidence="7">
    <location>
        <begin position="393"/>
        <end position="418"/>
    </location>
</feature>
<reference evidence="9 10" key="1">
    <citation type="submission" date="2017-02" db="EMBL/GenBank/DDBJ databases">
        <title>Complete genome sequences of Mycobacterium kansasii strains isolated from rhesus macaques.</title>
        <authorList>
            <person name="Panda A."/>
            <person name="Nagaraj S."/>
            <person name="Zhao X."/>
            <person name="Tettelin H."/>
            <person name="Detolla L.J."/>
        </authorList>
    </citation>
    <scope>NUCLEOTIDE SEQUENCE [LARGE SCALE GENOMIC DNA]</scope>
    <source>
        <strain evidence="9 10">11-3469</strain>
    </source>
</reference>
<gene>
    <name evidence="9" type="ORF">BZL29_0090</name>
</gene>
<dbReference type="PIRSF" id="PIRSF017804">
    <property type="entry name" value="Secretion_EccD1"/>
    <property type="match status" value="1"/>
</dbReference>
<dbReference type="InterPro" id="IPR044049">
    <property type="entry name" value="EccD_transm"/>
</dbReference>
<dbReference type="InterPro" id="IPR024962">
    <property type="entry name" value="YukD-like"/>
</dbReference>
<evidence type="ECO:0000256" key="5">
    <source>
        <dbReference type="ARBA" id="ARBA00022989"/>
    </source>
</evidence>
<comment type="subcellular location">
    <subcellularLocation>
        <location evidence="1">Cell membrane</location>
        <topology evidence="1">Multi-pass membrane protein</topology>
    </subcellularLocation>
</comment>
<feature type="transmembrane region" description="Helical" evidence="7">
    <location>
        <begin position="119"/>
        <end position="138"/>
    </location>
</feature>
<evidence type="ECO:0000256" key="4">
    <source>
        <dbReference type="ARBA" id="ARBA00022692"/>
    </source>
</evidence>
<evidence type="ECO:0000259" key="8">
    <source>
        <dbReference type="Pfam" id="PF19053"/>
    </source>
</evidence>
<dbReference type="Proteomes" id="UP000188532">
    <property type="component" value="Unassembled WGS sequence"/>
</dbReference>
<keyword evidence="6 7" id="KW-0472">Membrane</keyword>